<protein>
    <recommendedName>
        <fullName evidence="2">RING-type domain-containing protein</fullName>
    </recommendedName>
</protein>
<name>A0A6C0EHS1_9ZZZZ</name>
<dbReference type="Gene3D" id="3.30.40.10">
    <property type="entry name" value="Zinc/RING finger domain, C3HC4 (zinc finger)"/>
    <property type="match status" value="1"/>
</dbReference>
<reference evidence="3" key="1">
    <citation type="journal article" date="2020" name="Nature">
        <title>Giant virus diversity and host interactions through global metagenomics.</title>
        <authorList>
            <person name="Schulz F."/>
            <person name="Roux S."/>
            <person name="Paez-Espino D."/>
            <person name="Jungbluth S."/>
            <person name="Walsh D.A."/>
            <person name="Denef V.J."/>
            <person name="McMahon K.D."/>
            <person name="Konstantinidis K.T."/>
            <person name="Eloe-Fadrosh E.A."/>
            <person name="Kyrpides N.C."/>
            <person name="Woyke T."/>
        </authorList>
    </citation>
    <scope>NUCLEOTIDE SEQUENCE</scope>
    <source>
        <strain evidence="3">GVMAG-M-3300000115-19</strain>
    </source>
</reference>
<dbReference type="InterPro" id="IPR013083">
    <property type="entry name" value="Znf_RING/FYVE/PHD"/>
</dbReference>
<dbReference type="Pfam" id="PF13639">
    <property type="entry name" value="zf-RING_2"/>
    <property type="match status" value="1"/>
</dbReference>
<keyword evidence="1" id="KW-0472">Membrane</keyword>
<dbReference type="SMART" id="SM00184">
    <property type="entry name" value="RING"/>
    <property type="match status" value="1"/>
</dbReference>
<feature type="transmembrane region" description="Helical" evidence="1">
    <location>
        <begin position="22"/>
        <end position="43"/>
    </location>
</feature>
<organism evidence="3">
    <name type="scientific">viral metagenome</name>
    <dbReference type="NCBI Taxonomy" id="1070528"/>
    <lineage>
        <taxon>unclassified sequences</taxon>
        <taxon>metagenomes</taxon>
        <taxon>organismal metagenomes</taxon>
    </lineage>
</organism>
<keyword evidence="1" id="KW-0812">Transmembrane</keyword>
<feature type="domain" description="RING-type" evidence="2">
    <location>
        <begin position="71"/>
        <end position="112"/>
    </location>
</feature>
<dbReference type="InterPro" id="IPR001841">
    <property type="entry name" value="Znf_RING"/>
</dbReference>
<evidence type="ECO:0000259" key="2">
    <source>
        <dbReference type="PROSITE" id="PS50089"/>
    </source>
</evidence>
<sequence>MNYTYYLIIKGNHTNPYYNKNAINSLVILILVVVVLYLFIYCIKHIAKYKKKPYPFEKIDNITDETSNLLCPICLDNLTNNLVKFKACSHILHKKCANQFLLHYMRKCPICRKYIYVTPRHINV</sequence>
<evidence type="ECO:0000256" key="1">
    <source>
        <dbReference type="SAM" id="Phobius"/>
    </source>
</evidence>
<keyword evidence="1" id="KW-1133">Transmembrane helix</keyword>
<dbReference type="SUPFAM" id="SSF57850">
    <property type="entry name" value="RING/U-box"/>
    <property type="match status" value="1"/>
</dbReference>
<proteinExistence type="predicted"/>
<accession>A0A6C0EHS1</accession>
<dbReference type="EMBL" id="MN738845">
    <property type="protein sequence ID" value="QHT27930.1"/>
    <property type="molecule type" value="Genomic_DNA"/>
</dbReference>
<evidence type="ECO:0000313" key="3">
    <source>
        <dbReference type="EMBL" id="QHT27930.1"/>
    </source>
</evidence>
<dbReference type="PROSITE" id="PS50089">
    <property type="entry name" value="ZF_RING_2"/>
    <property type="match status" value="1"/>
</dbReference>
<dbReference type="AlphaFoldDB" id="A0A6C0EHS1"/>